<comment type="similarity">
    <text evidence="10">Belongs to the G-protein coupled receptor 1 family.</text>
</comment>
<keyword evidence="8 10" id="KW-0675">Receptor</keyword>
<feature type="transmembrane region" description="Helical" evidence="11">
    <location>
        <begin position="81"/>
        <end position="102"/>
    </location>
</feature>
<evidence type="ECO:0000256" key="5">
    <source>
        <dbReference type="ARBA" id="ARBA00022989"/>
    </source>
</evidence>
<keyword evidence="9 10" id="KW-0807">Transducer</keyword>
<evidence type="ECO:0000256" key="6">
    <source>
        <dbReference type="ARBA" id="ARBA00023040"/>
    </source>
</evidence>
<proteinExistence type="inferred from homology"/>
<keyword evidence="14" id="KW-1185">Reference proteome</keyword>
<protein>
    <recommendedName>
        <fullName evidence="2">P2Y purinoceptor 2</fullName>
    </recommendedName>
</protein>
<dbReference type="Pfam" id="PF00001">
    <property type="entry name" value="7tm_1"/>
    <property type="match status" value="1"/>
</dbReference>
<evidence type="ECO:0000256" key="4">
    <source>
        <dbReference type="ARBA" id="ARBA00022692"/>
    </source>
</evidence>
<evidence type="ECO:0000256" key="9">
    <source>
        <dbReference type="ARBA" id="ARBA00023224"/>
    </source>
</evidence>
<dbReference type="PROSITE" id="PS00237">
    <property type="entry name" value="G_PROTEIN_RECEP_F1_1"/>
    <property type="match status" value="1"/>
</dbReference>
<feature type="transmembrane region" description="Helical" evidence="11">
    <location>
        <begin position="161"/>
        <end position="181"/>
    </location>
</feature>
<dbReference type="PANTHER" id="PTHR24231:SF17">
    <property type="entry name" value="P2Y PURINOCEPTOR 2"/>
    <property type="match status" value="1"/>
</dbReference>
<dbReference type="AlphaFoldDB" id="A0A8C4ZCU4"/>
<keyword evidence="5 11" id="KW-1133">Transmembrane helix</keyword>
<evidence type="ECO:0000256" key="10">
    <source>
        <dbReference type="RuleBase" id="RU000688"/>
    </source>
</evidence>
<feature type="domain" description="G-protein coupled receptors family 1 profile" evidence="12">
    <location>
        <begin position="61"/>
        <end position="308"/>
    </location>
</feature>
<dbReference type="Proteomes" id="UP000694546">
    <property type="component" value="Chromosome 16"/>
</dbReference>
<feature type="transmembrane region" description="Helical" evidence="11">
    <location>
        <begin position="201"/>
        <end position="229"/>
    </location>
</feature>
<accession>A0A8C4ZCU4</accession>
<reference evidence="13" key="1">
    <citation type="submission" date="2025-08" db="UniProtKB">
        <authorList>
            <consortium name="Ensembl"/>
        </authorList>
    </citation>
    <scope>IDENTIFICATION</scope>
</reference>
<evidence type="ECO:0000256" key="11">
    <source>
        <dbReference type="SAM" id="Phobius"/>
    </source>
</evidence>
<dbReference type="SUPFAM" id="SSF81321">
    <property type="entry name" value="Family A G protein-coupled receptor-like"/>
    <property type="match status" value="1"/>
</dbReference>
<evidence type="ECO:0000259" key="12">
    <source>
        <dbReference type="PROSITE" id="PS50262"/>
    </source>
</evidence>
<evidence type="ECO:0000313" key="14">
    <source>
        <dbReference type="Proteomes" id="UP000694546"/>
    </source>
</evidence>
<dbReference type="InterPro" id="IPR000276">
    <property type="entry name" value="GPCR_Rhodpsn"/>
</dbReference>
<dbReference type="GeneTree" id="ENSGT01030000234621"/>
<evidence type="ECO:0000256" key="2">
    <source>
        <dbReference type="ARBA" id="ARBA00021855"/>
    </source>
</evidence>
<feature type="transmembrane region" description="Helical" evidence="11">
    <location>
        <begin position="130"/>
        <end position="149"/>
    </location>
</feature>
<dbReference type="GO" id="GO:0045030">
    <property type="term" value="F:G protein-coupled UTP receptor activity"/>
    <property type="evidence" value="ECO:0007669"/>
    <property type="project" value="TreeGrafter"/>
</dbReference>
<keyword evidence="7 11" id="KW-0472">Membrane</keyword>
<name>A0A8C4ZCU4_GADMO</name>
<sequence>HTERVWPPFFPSCIDLHILALNKSGTSIIYIFVFVSFKYEKVLLYLLPISYSLVFFFGLSLNAMVLFFITFRTKRWTPSTIYMLNLTVCDILYVFTLPFLIYNWVKDWPFGEAVCKICAFLFQANHYGSILFLSAISLNRFIGICYPVHSLSWLGVKRAQLVSVGVWACVLSCQAPVLYFAGTKTSKHRSFCYGITNPELLYQFLVYGSVISVVTFVLPFMLVMVCYGLMVRKLLEPSWGSGEGQQGLRFRYFFYFFLFSIPVTNFVFDLHSVSQDQITCKMGEAFFIAFQVTWLMASANSIMDPILYFMVGQDFRKTMMKKKQKESEKNLRKSQNTVLMASL</sequence>
<evidence type="ECO:0000256" key="7">
    <source>
        <dbReference type="ARBA" id="ARBA00023136"/>
    </source>
</evidence>
<reference evidence="13" key="2">
    <citation type="submission" date="2025-09" db="UniProtKB">
        <authorList>
            <consortium name="Ensembl"/>
        </authorList>
    </citation>
    <scope>IDENTIFICATION</scope>
</reference>
<feature type="transmembrane region" description="Helical" evidence="11">
    <location>
        <begin position="250"/>
        <end position="268"/>
    </location>
</feature>
<dbReference type="PRINTS" id="PR00237">
    <property type="entry name" value="GPCRRHODOPSN"/>
</dbReference>
<dbReference type="PRINTS" id="PR01157">
    <property type="entry name" value="P2YPURNOCPTR"/>
</dbReference>
<dbReference type="Ensembl" id="ENSGMOT00000012061.2">
    <property type="protein sequence ID" value="ENSGMOP00000011745.2"/>
    <property type="gene ID" value="ENSGMOG00000010982.2"/>
</dbReference>
<keyword evidence="3" id="KW-1003">Cell membrane</keyword>
<keyword evidence="6 10" id="KW-0297">G-protein coupled receptor</keyword>
<evidence type="ECO:0000256" key="3">
    <source>
        <dbReference type="ARBA" id="ARBA00022475"/>
    </source>
</evidence>
<organism evidence="13 14">
    <name type="scientific">Gadus morhua</name>
    <name type="common">Atlantic cod</name>
    <dbReference type="NCBI Taxonomy" id="8049"/>
    <lineage>
        <taxon>Eukaryota</taxon>
        <taxon>Metazoa</taxon>
        <taxon>Chordata</taxon>
        <taxon>Craniata</taxon>
        <taxon>Vertebrata</taxon>
        <taxon>Euteleostomi</taxon>
        <taxon>Actinopterygii</taxon>
        <taxon>Neopterygii</taxon>
        <taxon>Teleostei</taxon>
        <taxon>Neoteleostei</taxon>
        <taxon>Acanthomorphata</taxon>
        <taxon>Zeiogadaria</taxon>
        <taxon>Gadariae</taxon>
        <taxon>Gadiformes</taxon>
        <taxon>Gadoidei</taxon>
        <taxon>Gadidae</taxon>
        <taxon>Gadus</taxon>
    </lineage>
</organism>
<dbReference type="GO" id="GO:0005886">
    <property type="term" value="C:plasma membrane"/>
    <property type="evidence" value="ECO:0007669"/>
    <property type="project" value="UniProtKB-SubCell"/>
</dbReference>
<keyword evidence="4 10" id="KW-0812">Transmembrane</keyword>
<dbReference type="GO" id="GO:0031686">
    <property type="term" value="F:A1 adenosine receptor binding"/>
    <property type="evidence" value="ECO:0007669"/>
    <property type="project" value="TreeGrafter"/>
</dbReference>
<feature type="transmembrane region" description="Helical" evidence="11">
    <location>
        <begin position="288"/>
        <end position="311"/>
    </location>
</feature>
<dbReference type="Gene3D" id="1.20.1070.10">
    <property type="entry name" value="Rhodopsin 7-helix transmembrane proteins"/>
    <property type="match status" value="1"/>
</dbReference>
<dbReference type="PROSITE" id="PS50262">
    <property type="entry name" value="G_PROTEIN_RECEP_F1_2"/>
    <property type="match status" value="1"/>
</dbReference>
<evidence type="ECO:0000256" key="1">
    <source>
        <dbReference type="ARBA" id="ARBA00004651"/>
    </source>
</evidence>
<evidence type="ECO:0000313" key="13">
    <source>
        <dbReference type="Ensembl" id="ENSGMOP00000011745.2"/>
    </source>
</evidence>
<evidence type="ECO:0000256" key="8">
    <source>
        <dbReference type="ARBA" id="ARBA00023170"/>
    </source>
</evidence>
<comment type="subcellular location">
    <subcellularLocation>
        <location evidence="1">Cell membrane</location>
        <topology evidence="1">Multi-pass membrane protein</topology>
    </subcellularLocation>
</comment>
<feature type="transmembrane region" description="Helical" evidence="11">
    <location>
        <begin position="42"/>
        <end position="69"/>
    </location>
</feature>
<dbReference type="InterPro" id="IPR017452">
    <property type="entry name" value="GPCR_Rhodpsn_7TM"/>
</dbReference>
<dbReference type="PANTHER" id="PTHR24231">
    <property type="entry name" value="PURINOCEPTOR-RELATED G-PROTEIN COUPLED RECEPTOR"/>
    <property type="match status" value="1"/>
</dbReference>